<evidence type="ECO:0000313" key="2">
    <source>
        <dbReference type="EMBL" id="MFC4335617.1"/>
    </source>
</evidence>
<dbReference type="EC" id="2.3.-.-" evidence="2"/>
<dbReference type="InterPro" id="IPR016181">
    <property type="entry name" value="Acyl_CoA_acyltransferase"/>
</dbReference>
<dbReference type="InterPro" id="IPR000182">
    <property type="entry name" value="GNAT_dom"/>
</dbReference>
<dbReference type="GO" id="GO:0016746">
    <property type="term" value="F:acyltransferase activity"/>
    <property type="evidence" value="ECO:0007669"/>
    <property type="project" value="UniProtKB-KW"/>
</dbReference>
<sequence length="141" mass="15943">MTSEFTASSDRTLIDLDWVHHALSTDTYWATGRSRERVAESLANSECYGVYTPKGRQVAFGRLVTDKVAFAWLADVYVDREYRGRGLGKKLVGRIVADVEPWGLKRVLLATQDAQKLYGKFGFTDAADDPSTWMQYRPDRG</sequence>
<organism evidence="2 3">
    <name type="scientific">Salininema proteolyticum</name>
    <dbReference type="NCBI Taxonomy" id="1607685"/>
    <lineage>
        <taxon>Bacteria</taxon>
        <taxon>Bacillati</taxon>
        <taxon>Actinomycetota</taxon>
        <taxon>Actinomycetes</taxon>
        <taxon>Glycomycetales</taxon>
        <taxon>Glycomycetaceae</taxon>
        <taxon>Salininema</taxon>
    </lineage>
</organism>
<comment type="caution">
    <text evidence="2">The sequence shown here is derived from an EMBL/GenBank/DDBJ whole genome shotgun (WGS) entry which is preliminary data.</text>
</comment>
<dbReference type="RefSeq" id="WP_380620670.1">
    <property type="nucleotide sequence ID" value="NZ_JBHSDK010000015.1"/>
</dbReference>
<feature type="domain" description="N-acetyltransferase" evidence="1">
    <location>
        <begin position="8"/>
        <end position="141"/>
    </location>
</feature>
<dbReference type="SUPFAM" id="SSF55729">
    <property type="entry name" value="Acyl-CoA N-acyltransferases (Nat)"/>
    <property type="match status" value="1"/>
</dbReference>
<dbReference type="PROSITE" id="PS51186">
    <property type="entry name" value="GNAT"/>
    <property type="match status" value="1"/>
</dbReference>
<dbReference type="EMBL" id="JBHSDK010000015">
    <property type="protein sequence ID" value="MFC4335617.1"/>
    <property type="molecule type" value="Genomic_DNA"/>
</dbReference>
<dbReference type="PANTHER" id="PTHR43233:SF1">
    <property type="entry name" value="FAMILY N-ACETYLTRANSFERASE, PUTATIVE (AFU_ORTHOLOGUE AFUA_6G03350)-RELATED"/>
    <property type="match status" value="1"/>
</dbReference>
<accession>A0ABV8TYF9</accession>
<protein>
    <submittedName>
        <fullName evidence="2">GNAT family N-acetyltransferase</fullName>
        <ecNumber evidence="2">2.3.-.-</ecNumber>
    </submittedName>
</protein>
<evidence type="ECO:0000313" key="3">
    <source>
        <dbReference type="Proteomes" id="UP001595823"/>
    </source>
</evidence>
<proteinExistence type="predicted"/>
<keyword evidence="2" id="KW-0012">Acyltransferase</keyword>
<gene>
    <name evidence="2" type="ORF">ACFPET_10440</name>
</gene>
<evidence type="ECO:0000259" key="1">
    <source>
        <dbReference type="PROSITE" id="PS51186"/>
    </source>
</evidence>
<dbReference type="InterPro" id="IPR053144">
    <property type="entry name" value="Acetyltransferase_Butenolide"/>
</dbReference>
<dbReference type="Gene3D" id="3.40.630.30">
    <property type="match status" value="1"/>
</dbReference>
<name>A0ABV8TYF9_9ACTN</name>
<keyword evidence="2" id="KW-0808">Transferase</keyword>
<dbReference type="CDD" id="cd04301">
    <property type="entry name" value="NAT_SF"/>
    <property type="match status" value="1"/>
</dbReference>
<dbReference type="PANTHER" id="PTHR43233">
    <property type="entry name" value="FAMILY N-ACETYLTRANSFERASE, PUTATIVE (AFU_ORTHOLOGUE AFUA_6G03350)-RELATED"/>
    <property type="match status" value="1"/>
</dbReference>
<keyword evidence="3" id="KW-1185">Reference proteome</keyword>
<dbReference type="Proteomes" id="UP001595823">
    <property type="component" value="Unassembled WGS sequence"/>
</dbReference>
<reference evidence="3" key="1">
    <citation type="journal article" date="2019" name="Int. J. Syst. Evol. Microbiol.">
        <title>The Global Catalogue of Microorganisms (GCM) 10K type strain sequencing project: providing services to taxonomists for standard genome sequencing and annotation.</title>
        <authorList>
            <consortium name="The Broad Institute Genomics Platform"/>
            <consortium name="The Broad Institute Genome Sequencing Center for Infectious Disease"/>
            <person name="Wu L."/>
            <person name="Ma J."/>
        </authorList>
    </citation>
    <scope>NUCLEOTIDE SEQUENCE [LARGE SCALE GENOMIC DNA]</scope>
    <source>
        <strain evidence="3">IBRC-M 10908</strain>
    </source>
</reference>
<dbReference type="Pfam" id="PF00583">
    <property type="entry name" value="Acetyltransf_1"/>
    <property type="match status" value="1"/>
</dbReference>